<dbReference type="EMBL" id="JAEHOI010000001">
    <property type="protein sequence ID" value="MBK0420521.1"/>
    <property type="molecule type" value="Genomic_DNA"/>
</dbReference>
<gene>
    <name evidence="4" type="ORF">JD292_00270</name>
</gene>
<evidence type="ECO:0000313" key="4">
    <source>
        <dbReference type="EMBL" id="MBK0420521.1"/>
    </source>
</evidence>
<feature type="transmembrane region" description="Helical" evidence="3">
    <location>
        <begin position="6"/>
        <end position="28"/>
    </location>
</feature>
<keyword evidence="3" id="KW-0812">Transmembrane</keyword>
<name>A0A934Q9R1_9MICO</name>
<reference evidence="4" key="1">
    <citation type="submission" date="2020-12" db="EMBL/GenBank/DDBJ databases">
        <title>Leucobacter sp. CAS2, isolated from Chromium sludge.</title>
        <authorList>
            <person name="Xu Z."/>
        </authorList>
    </citation>
    <scope>NUCLEOTIDE SEQUENCE</scope>
    <source>
        <strain evidence="4">CSA2</strain>
    </source>
</reference>
<proteinExistence type="predicted"/>
<feature type="transmembrane region" description="Helical" evidence="3">
    <location>
        <begin position="159"/>
        <end position="178"/>
    </location>
</feature>
<evidence type="ECO:0008006" key="6">
    <source>
        <dbReference type="Google" id="ProtNLM"/>
    </source>
</evidence>
<keyword evidence="1" id="KW-0175">Coiled coil</keyword>
<feature type="region of interest" description="Disordered" evidence="2">
    <location>
        <begin position="270"/>
        <end position="323"/>
    </location>
</feature>
<organism evidence="4 5">
    <name type="scientific">Leucobacter edaphi</name>
    <dbReference type="NCBI Taxonomy" id="2796472"/>
    <lineage>
        <taxon>Bacteria</taxon>
        <taxon>Bacillati</taxon>
        <taxon>Actinomycetota</taxon>
        <taxon>Actinomycetes</taxon>
        <taxon>Micrococcales</taxon>
        <taxon>Microbacteriaceae</taxon>
        <taxon>Leucobacter</taxon>
    </lineage>
</organism>
<dbReference type="Proteomes" id="UP000618733">
    <property type="component" value="Unassembled WGS sequence"/>
</dbReference>
<sequence>MNSGVLGGGVIFVVAAVLWAAVLVPVWIRRREFRAAERNALRLQRTLRVLAETAEVPEEVRLEATAREALQHEKLLRTAQKRQEAEREAQLAEARAEQVRAEIRAQQMRRKQAAAQRSARLRKPIARRTRAIAALGAAGGIIGILVGIGFAVAGAGAGALGVSALVFTASLGTLILLAPGRARAQVIPAEQVDTAPAPRVEPAAPISEDIAPTGESEQAAAAHASAQRAAAERIERARALARARAERPVARENQPESMLLQEAREQVAQARDSEVARDTLAAERARAERDARQNAAASEGAAEQAIARTAHPAQQRPVPARDPQLAASERFRSMGVVGDTSEGGVNLDEVLRRRRNAG</sequence>
<evidence type="ECO:0000256" key="3">
    <source>
        <dbReference type="SAM" id="Phobius"/>
    </source>
</evidence>
<keyword evidence="5" id="KW-1185">Reference proteome</keyword>
<keyword evidence="3" id="KW-1133">Transmembrane helix</keyword>
<dbReference type="RefSeq" id="WP_200130742.1">
    <property type="nucleotide sequence ID" value="NZ_JAEHOI010000001.1"/>
</dbReference>
<accession>A0A934Q9R1</accession>
<dbReference type="AlphaFoldDB" id="A0A934Q9R1"/>
<feature type="compositionally biased region" description="Low complexity" evidence="2">
    <location>
        <begin position="293"/>
        <end position="308"/>
    </location>
</feature>
<feature type="coiled-coil region" evidence="1">
    <location>
        <begin position="62"/>
        <end position="116"/>
    </location>
</feature>
<evidence type="ECO:0000256" key="2">
    <source>
        <dbReference type="SAM" id="MobiDB-lite"/>
    </source>
</evidence>
<protein>
    <recommendedName>
        <fullName evidence="6">Large exoprotein</fullName>
    </recommendedName>
</protein>
<evidence type="ECO:0000256" key="1">
    <source>
        <dbReference type="SAM" id="Coils"/>
    </source>
</evidence>
<keyword evidence="3" id="KW-0472">Membrane</keyword>
<feature type="transmembrane region" description="Helical" evidence="3">
    <location>
        <begin position="131"/>
        <end position="153"/>
    </location>
</feature>
<comment type="caution">
    <text evidence="4">The sequence shown here is derived from an EMBL/GenBank/DDBJ whole genome shotgun (WGS) entry which is preliminary data.</text>
</comment>
<evidence type="ECO:0000313" key="5">
    <source>
        <dbReference type="Proteomes" id="UP000618733"/>
    </source>
</evidence>
<feature type="compositionally biased region" description="Basic and acidic residues" evidence="2">
    <location>
        <begin position="271"/>
        <end position="292"/>
    </location>
</feature>